<evidence type="ECO:0000313" key="12">
    <source>
        <dbReference type="Proteomes" id="UP000535406"/>
    </source>
</evidence>
<dbReference type="EMBL" id="JACHIK010000017">
    <property type="protein sequence ID" value="MBB5044428.1"/>
    <property type="molecule type" value="Genomic_DNA"/>
</dbReference>
<dbReference type="Pfam" id="PF03462">
    <property type="entry name" value="PCRF"/>
    <property type="match status" value="1"/>
</dbReference>
<comment type="caution">
    <text evidence="11">The sequence shown here is derived from an EMBL/GenBank/DDBJ whole genome shotgun (WGS) entry which is preliminary data.</text>
</comment>
<name>A0A7W7YY32_9HYPH</name>
<dbReference type="NCBIfam" id="NF001859">
    <property type="entry name" value="PRK00591.1"/>
    <property type="match status" value="1"/>
</dbReference>
<feature type="region of interest" description="Disordered" evidence="9">
    <location>
        <begin position="281"/>
        <end position="311"/>
    </location>
</feature>
<evidence type="ECO:0000256" key="3">
    <source>
        <dbReference type="ARBA" id="ARBA00010835"/>
    </source>
</evidence>
<keyword evidence="12" id="KW-1185">Reference proteome</keyword>
<dbReference type="FunFam" id="3.30.70.1660:FF:000004">
    <property type="entry name" value="Peptide chain release factor 1"/>
    <property type="match status" value="1"/>
</dbReference>
<dbReference type="FunFam" id="3.30.160.20:FF:000004">
    <property type="entry name" value="Peptide chain release factor 1"/>
    <property type="match status" value="1"/>
</dbReference>
<dbReference type="InterPro" id="IPR000352">
    <property type="entry name" value="Pep_chain_release_fac_I"/>
</dbReference>
<proteinExistence type="inferred from homology"/>
<dbReference type="Proteomes" id="UP000535406">
    <property type="component" value="Unassembled WGS sequence"/>
</dbReference>
<dbReference type="Pfam" id="PF00472">
    <property type="entry name" value="RF-1"/>
    <property type="match status" value="1"/>
</dbReference>
<dbReference type="GO" id="GO:0005829">
    <property type="term" value="C:cytosol"/>
    <property type="evidence" value="ECO:0007669"/>
    <property type="project" value="UniProtKB-ARBA"/>
</dbReference>
<evidence type="ECO:0000256" key="9">
    <source>
        <dbReference type="SAM" id="MobiDB-lite"/>
    </source>
</evidence>
<evidence type="ECO:0000256" key="2">
    <source>
        <dbReference type="ARBA" id="ARBA00004496"/>
    </source>
</evidence>
<comment type="subcellular location">
    <subcellularLocation>
        <location evidence="2 7">Cytoplasm</location>
    </subcellularLocation>
</comment>
<evidence type="ECO:0000256" key="1">
    <source>
        <dbReference type="ARBA" id="ARBA00002986"/>
    </source>
</evidence>
<organism evidence="11 12">
    <name type="scientific">Shinella fusca</name>
    <dbReference type="NCBI Taxonomy" id="544480"/>
    <lineage>
        <taxon>Bacteria</taxon>
        <taxon>Pseudomonadati</taxon>
        <taxon>Pseudomonadota</taxon>
        <taxon>Alphaproteobacteria</taxon>
        <taxon>Hyphomicrobiales</taxon>
        <taxon>Rhizobiaceae</taxon>
        <taxon>Shinella</taxon>
    </lineage>
</organism>
<dbReference type="InterPro" id="IPR005139">
    <property type="entry name" value="PCRF"/>
</dbReference>
<dbReference type="PANTHER" id="PTHR43804">
    <property type="entry name" value="LD18447P"/>
    <property type="match status" value="1"/>
</dbReference>
<feature type="compositionally biased region" description="Basic and acidic residues" evidence="9">
    <location>
        <begin position="281"/>
        <end position="307"/>
    </location>
</feature>
<dbReference type="SUPFAM" id="SSF75620">
    <property type="entry name" value="Release factor"/>
    <property type="match status" value="1"/>
</dbReference>
<dbReference type="HAMAP" id="MF_00093">
    <property type="entry name" value="Rel_fac_1"/>
    <property type="match status" value="1"/>
</dbReference>
<dbReference type="FunFam" id="3.30.70.1660:FF:000002">
    <property type="entry name" value="Peptide chain release factor 1"/>
    <property type="match status" value="1"/>
</dbReference>
<dbReference type="Gene3D" id="6.10.140.1950">
    <property type="match status" value="1"/>
</dbReference>
<keyword evidence="6 7" id="KW-0648">Protein biosynthesis</keyword>
<dbReference type="NCBIfam" id="TIGR00019">
    <property type="entry name" value="prfA"/>
    <property type="match status" value="1"/>
</dbReference>
<evidence type="ECO:0000256" key="4">
    <source>
        <dbReference type="ARBA" id="ARBA00022481"/>
    </source>
</evidence>
<dbReference type="PANTHER" id="PTHR43804:SF7">
    <property type="entry name" value="LD18447P"/>
    <property type="match status" value="1"/>
</dbReference>
<sequence>MATLPVEKMRELERRFGEIEARMSAGPDSETYVRLASEYSELQPVVTKVREYEKVRGEIADLETLLADKTTDREMRDLAEMELPELKERLEGLEKEMQILLLPKDAADEKSAILEIRAGTGGSEAALFAGDLFRMYERYAAAHGWKVEVISSSEGEAGGYKEIIATITGRGVFAKLKFESGVHRVQRVPETEASGRIHTSAATVAVLPEAEEIDIEIRPEDIRIDTMRSSGAGGQHVNTTDSAVRITHLPTGLVVTSSEKSQHQNRAKAMQILRSRLYDMERQRADSERSADRKSQVGSGDRSERIRTYNFPQGRVTDHRINLTLYKLDRMMVGEIDEVVDALLADYQAGLLAQLGEQGR</sequence>
<dbReference type="GO" id="GO:0016149">
    <property type="term" value="F:translation release factor activity, codon specific"/>
    <property type="evidence" value="ECO:0007669"/>
    <property type="project" value="UniProtKB-UniRule"/>
</dbReference>
<dbReference type="Gene3D" id="3.30.70.1660">
    <property type="match status" value="2"/>
</dbReference>
<dbReference type="Gene3D" id="3.30.160.20">
    <property type="match status" value="1"/>
</dbReference>
<evidence type="ECO:0000256" key="8">
    <source>
        <dbReference type="NCBIfam" id="TIGR00019"/>
    </source>
</evidence>
<feature type="domain" description="Prokaryotic-type class I peptide chain release factors" evidence="10">
    <location>
        <begin position="228"/>
        <end position="244"/>
    </location>
</feature>
<dbReference type="InterPro" id="IPR045853">
    <property type="entry name" value="Pep_chain_release_fac_I_sf"/>
</dbReference>
<dbReference type="SMART" id="SM00937">
    <property type="entry name" value="PCRF"/>
    <property type="match status" value="1"/>
</dbReference>
<reference evidence="11 12" key="1">
    <citation type="submission" date="2020-08" db="EMBL/GenBank/DDBJ databases">
        <title>Genomic Encyclopedia of Type Strains, Phase IV (KMG-IV): sequencing the most valuable type-strain genomes for metagenomic binning, comparative biology and taxonomic classification.</title>
        <authorList>
            <person name="Goeker M."/>
        </authorList>
    </citation>
    <scope>NUCLEOTIDE SEQUENCE [LARGE SCALE GENOMIC DNA]</scope>
    <source>
        <strain evidence="11 12">DSM 21319</strain>
    </source>
</reference>
<keyword evidence="4 7" id="KW-0488">Methylation</keyword>
<dbReference type="InterPro" id="IPR004373">
    <property type="entry name" value="RF-1"/>
</dbReference>
<evidence type="ECO:0000256" key="7">
    <source>
        <dbReference type="HAMAP-Rule" id="MF_00093"/>
    </source>
</evidence>
<comment type="similarity">
    <text evidence="3 7">Belongs to the prokaryotic/mitochondrial release factor family.</text>
</comment>
<dbReference type="PROSITE" id="PS00745">
    <property type="entry name" value="RF_PROK_I"/>
    <property type="match status" value="1"/>
</dbReference>
<dbReference type="RefSeq" id="WP_184145783.1">
    <property type="nucleotide sequence ID" value="NZ_JACHIK010000017.1"/>
</dbReference>
<dbReference type="AlphaFoldDB" id="A0A7W7YY32"/>
<evidence type="ECO:0000259" key="10">
    <source>
        <dbReference type="PROSITE" id="PS00745"/>
    </source>
</evidence>
<accession>A0A7W7YY32</accession>
<protein>
    <recommendedName>
        <fullName evidence="7 8">Peptide chain release factor 1</fullName>
        <shortName evidence="7">RF-1</shortName>
    </recommendedName>
</protein>
<evidence type="ECO:0000256" key="5">
    <source>
        <dbReference type="ARBA" id="ARBA00022490"/>
    </source>
</evidence>
<feature type="modified residue" description="N5-methylglutamine" evidence="7">
    <location>
        <position position="235"/>
    </location>
</feature>
<comment type="PTM">
    <text evidence="7">Methylated by PrmC. Methylation increases the termination efficiency of RF1.</text>
</comment>
<gene>
    <name evidence="7" type="primary">prfA</name>
    <name evidence="11" type="ORF">HNQ66_003853</name>
</gene>
<evidence type="ECO:0000256" key="6">
    <source>
        <dbReference type="ARBA" id="ARBA00022917"/>
    </source>
</evidence>
<keyword evidence="5 7" id="KW-0963">Cytoplasm</keyword>
<dbReference type="InterPro" id="IPR050057">
    <property type="entry name" value="Prokaryotic/Mito_RF"/>
</dbReference>
<evidence type="ECO:0000313" key="11">
    <source>
        <dbReference type="EMBL" id="MBB5044428.1"/>
    </source>
</evidence>
<comment type="function">
    <text evidence="1 7">Peptide chain release factor 1 directs the termination of translation in response to the peptide chain termination codons UAG and UAA.</text>
</comment>